<proteinExistence type="predicted"/>
<accession>A0AAU9TR28</accession>
<dbReference type="EMBL" id="CAKOGL010000007">
    <property type="protein sequence ID" value="CAH2088353.1"/>
    <property type="molecule type" value="Genomic_DNA"/>
</dbReference>
<sequence length="399" mass="45795">MEPSTSYPSTSKKRFTGFSDKWTKYDPEFSDWIKKKDEFTAICKTCNSEIAIQYEGRRALTIHVNSTKHKKMVNTKKTSRCINKFFIKKDTKEELSIVNAEIALIYHNVKHGLSYNSLDCLAKNIHRFIPDSQITAKMTCGRTKASAITRNVLGPYSQEKLISDLKKSHYFSVCSDASNVGNIKTFPYAVQYFDSNKGICQKLLDFYEDADETSLGIYQRLKKITADAGLSIDQVSAYSADNASVNYGIHNSVFQKLKLDNEHVFKANCYCHIINNCVKYAMKGVNVDVESIVIKIYNEFSSSALKTKKLKECFDFAQIEYKELLKHVSTRWLSLLPAIDRLTYSWPAVKYYFLQKGPNSSHRVLWEFISEGCETCDSNEINIDEECKKESLNDCYLFF</sequence>
<reference evidence="1" key="1">
    <citation type="submission" date="2022-03" db="EMBL/GenBank/DDBJ databases">
        <authorList>
            <person name="Tunstrom K."/>
        </authorList>
    </citation>
    <scope>NUCLEOTIDE SEQUENCE</scope>
</reference>
<dbReference type="SUPFAM" id="SSF53098">
    <property type="entry name" value="Ribonuclease H-like"/>
    <property type="match status" value="1"/>
</dbReference>
<dbReference type="AlphaFoldDB" id="A0AAU9TR28"/>
<evidence type="ECO:0000313" key="1">
    <source>
        <dbReference type="EMBL" id="CAH2088353.1"/>
    </source>
</evidence>
<name>A0AAU9TR28_EUPED</name>
<gene>
    <name evidence="1" type="ORF">EEDITHA_LOCUS4522</name>
</gene>
<protein>
    <recommendedName>
        <fullName evidence="3">Transposase</fullName>
    </recommendedName>
</protein>
<evidence type="ECO:0008006" key="3">
    <source>
        <dbReference type="Google" id="ProtNLM"/>
    </source>
</evidence>
<organism evidence="1 2">
    <name type="scientific">Euphydryas editha</name>
    <name type="common">Edith's checkerspot</name>
    <dbReference type="NCBI Taxonomy" id="104508"/>
    <lineage>
        <taxon>Eukaryota</taxon>
        <taxon>Metazoa</taxon>
        <taxon>Ecdysozoa</taxon>
        <taxon>Arthropoda</taxon>
        <taxon>Hexapoda</taxon>
        <taxon>Insecta</taxon>
        <taxon>Pterygota</taxon>
        <taxon>Neoptera</taxon>
        <taxon>Endopterygota</taxon>
        <taxon>Lepidoptera</taxon>
        <taxon>Glossata</taxon>
        <taxon>Ditrysia</taxon>
        <taxon>Papilionoidea</taxon>
        <taxon>Nymphalidae</taxon>
        <taxon>Nymphalinae</taxon>
        <taxon>Euphydryas</taxon>
    </lineage>
</organism>
<evidence type="ECO:0000313" key="2">
    <source>
        <dbReference type="Proteomes" id="UP001153954"/>
    </source>
</evidence>
<dbReference type="Proteomes" id="UP001153954">
    <property type="component" value="Unassembled WGS sequence"/>
</dbReference>
<dbReference type="InterPro" id="IPR012337">
    <property type="entry name" value="RNaseH-like_sf"/>
</dbReference>
<dbReference type="PANTHER" id="PTHR37162:SF1">
    <property type="entry name" value="BED-TYPE DOMAIN-CONTAINING PROTEIN"/>
    <property type="match status" value="1"/>
</dbReference>
<keyword evidence="2" id="KW-1185">Reference proteome</keyword>
<comment type="caution">
    <text evidence="1">The sequence shown here is derived from an EMBL/GenBank/DDBJ whole genome shotgun (WGS) entry which is preliminary data.</text>
</comment>
<dbReference type="PANTHER" id="PTHR37162">
    <property type="entry name" value="HAT FAMILY DIMERISATION DOMAINCONTAINING PROTEIN-RELATED"/>
    <property type="match status" value="1"/>
</dbReference>